<evidence type="ECO:0000313" key="3">
    <source>
        <dbReference type="Proteomes" id="UP000708208"/>
    </source>
</evidence>
<comment type="caution">
    <text evidence="2">The sequence shown here is derived from an EMBL/GenBank/DDBJ whole genome shotgun (WGS) entry which is preliminary data.</text>
</comment>
<feature type="non-terminal residue" evidence="2">
    <location>
        <position position="1"/>
    </location>
</feature>
<sequence>MNPAEAFEMHGHQRARHVRRAIPITN</sequence>
<reference evidence="2" key="1">
    <citation type="submission" date="2021-06" db="EMBL/GenBank/DDBJ databases">
        <authorList>
            <person name="Hodson N. C."/>
            <person name="Mongue J. A."/>
            <person name="Jaron S. K."/>
        </authorList>
    </citation>
    <scope>NUCLEOTIDE SEQUENCE</scope>
</reference>
<organism evidence="2 3">
    <name type="scientific">Allacma fusca</name>
    <dbReference type="NCBI Taxonomy" id="39272"/>
    <lineage>
        <taxon>Eukaryota</taxon>
        <taxon>Metazoa</taxon>
        <taxon>Ecdysozoa</taxon>
        <taxon>Arthropoda</taxon>
        <taxon>Hexapoda</taxon>
        <taxon>Collembola</taxon>
        <taxon>Symphypleona</taxon>
        <taxon>Sminthuridae</taxon>
        <taxon>Allacma</taxon>
    </lineage>
</organism>
<accession>A0A8J2PGH3</accession>
<dbReference type="EMBL" id="CAJVCH010310749">
    <property type="protein sequence ID" value="CAG7786115.1"/>
    <property type="molecule type" value="Genomic_DNA"/>
</dbReference>
<dbReference type="AlphaFoldDB" id="A0A8J2PGH3"/>
<feature type="region of interest" description="Disordered" evidence="1">
    <location>
        <begin position="1"/>
        <end position="26"/>
    </location>
</feature>
<proteinExistence type="predicted"/>
<evidence type="ECO:0000256" key="1">
    <source>
        <dbReference type="SAM" id="MobiDB-lite"/>
    </source>
</evidence>
<evidence type="ECO:0000313" key="2">
    <source>
        <dbReference type="EMBL" id="CAG7786115.1"/>
    </source>
</evidence>
<keyword evidence="3" id="KW-1185">Reference proteome</keyword>
<dbReference type="Proteomes" id="UP000708208">
    <property type="component" value="Unassembled WGS sequence"/>
</dbReference>
<name>A0A8J2PGH3_9HEXA</name>
<protein>
    <submittedName>
        <fullName evidence="2">Uncharacterized protein</fullName>
    </submittedName>
</protein>
<gene>
    <name evidence="2" type="ORF">AFUS01_LOCUS24699</name>
</gene>